<keyword evidence="3" id="KW-0012">Acyltransferase</keyword>
<dbReference type="EMBL" id="SJPX01000002">
    <property type="protein sequence ID" value="TWU55492.1"/>
    <property type="molecule type" value="Genomic_DNA"/>
</dbReference>
<name>A0A5C6F2R3_9BACT</name>
<dbReference type="SUPFAM" id="SSF51161">
    <property type="entry name" value="Trimeric LpxA-like enzymes"/>
    <property type="match status" value="1"/>
</dbReference>
<keyword evidence="2 3" id="KW-0808">Transferase</keyword>
<dbReference type="OrthoDB" id="9812571at2"/>
<organism evidence="3 4">
    <name type="scientific">Rubripirellula reticaptiva</name>
    <dbReference type="NCBI Taxonomy" id="2528013"/>
    <lineage>
        <taxon>Bacteria</taxon>
        <taxon>Pseudomonadati</taxon>
        <taxon>Planctomycetota</taxon>
        <taxon>Planctomycetia</taxon>
        <taxon>Pirellulales</taxon>
        <taxon>Pirellulaceae</taxon>
        <taxon>Rubripirellula</taxon>
    </lineage>
</organism>
<evidence type="ECO:0000256" key="2">
    <source>
        <dbReference type="ARBA" id="ARBA00022679"/>
    </source>
</evidence>
<dbReference type="PANTHER" id="PTHR23416:SF23">
    <property type="entry name" value="ACETYLTRANSFERASE C18B11.09C-RELATED"/>
    <property type="match status" value="1"/>
</dbReference>
<evidence type="ECO:0000313" key="3">
    <source>
        <dbReference type="EMBL" id="TWU55492.1"/>
    </source>
</evidence>
<dbReference type="RefSeq" id="WP_146533674.1">
    <property type="nucleotide sequence ID" value="NZ_SJPX01000002.1"/>
</dbReference>
<dbReference type="AlphaFoldDB" id="A0A5C6F2R3"/>
<protein>
    <submittedName>
        <fullName evidence="3">Galactoside O-acetyltransferase</fullName>
        <ecNumber evidence="3">2.3.1.18</ecNumber>
    </submittedName>
</protein>
<dbReference type="Proteomes" id="UP000317977">
    <property type="component" value="Unassembled WGS sequence"/>
</dbReference>
<dbReference type="InterPro" id="IPR011004">
    <property type="entry name" value="Trimer_LpxA-like_sf"/>
</dbReference>
<gene>
    <name evidence="3" type="primary">lacA_3</name>
    <name evidence="3" type="ORF">Poly59_17910</name>
</gene>
<dbReference type="PANTHER" id="PTHR23416">
    <property type="entry name" value="SIALIC ACID SYNTHASE-RELATED"/>
    <property type="match status" value="1"/>
</dbReference>
<evidence type="ECO:0000256" key="1">
    <source>
        <dbReference type="ARBA" id="ARBA00007274"/>
    </source>
</evidence>
<comment type="similarity">
    <text evidence="1">Belongs to the transferase hexapeptide repeat family.</text>
</comment>
<dbReference type="Gene3D" id="2.160.10.10">
    <property type="entry name" value="Hexapeptide repeat proteins"/>
    <property type="match status" value="1"/>
</dbReference>
<dbReference type="GO" id="GO:0005829">
    <property type="term" value="C:cytosol"/>
    <property type="evidence" value="ECO:0007669"/>
    <property type="project" value="TreeGrafter"/>
</dbReference>
<reference evidence="3 4" key="1">
    <citation type="submission" date="2019-02" db="EMBL/GenBank/DDBJ databases">
        <title>Deep-cultivation of Planctomycetes and their phenomic and genomic characterization uncovers novel biology.</title>
        <authorList>
            <person name="Wiegand S."/>
            <person name="Jogler M."/>
            <person name="Boedeker C."/>
            <person name="Pinto D."/>
            <person name="Vollmers J."/>
            <person name="Rivas-Marin E."/>
            <person name="Kohn T."/>
            <person name="Peeters S.H."/>
            <person name="Heuer A."/>
            <person name="Rast P."/>
            <person name="Oberbeckmann S."/>
            <person name="Bunk B."/>
            <person name="Jeske O."/>
            <person name="Meyerdierks A."/>
            <person name="Storesund J.E."/>
            <person name="Kallscheuer N."/>
            <person name="Luecker S."/>
            <person name="Lage O.M."/>
            <person name="Pohl T."/>
            <person name="Merkel B.J."/>
            <person name="Hornburger P."/>
            <person name="Mueller R.-W."/>
            <person name="Bruemmer F."/>
            <person name="Labrenz M."/>
            <person name="Spormann A.M."/>
            <person name="Op Den Camp H."/>
            <person name="Overmann J."/>
            <person name="Amann R."/>
            <person name="Jetten M.S.M."/>
            <person name="Mascher T."/>
            <person name="Medema M.H."/>
            <person name="Devos D.P."/>
            <person name="Kaster A.-K."/>
            <person name="Ovreas L."/>
            <person name="Rohde M."/>
            <person name="Galperin M.Y."/>
            <person name="Jogler C."/>
        </authorList>
    </citation>
    <scope>NUCLEOTIDE SEQUENCE [LARGE SCALE GENOMIC DNA]</scope>
    <source>
        <strain evidence="3 4">Poly59</strain>
    </source>
</reference>
<dbReference type="EC" id="2.3.1.18" evidence="3"/>
<evidence type="ECO:0000313" key="4">
    <source>
        <dbReference type="Proteomes" id="UP000317977"/>
    </source>
</evidence>
<comment type="caution">
    <text evidence="3">The sequence shown here is derived from an EMBL/GenBank/DDBJ whole genome shotgun (WGS) entry which is preliminary data.</text>
</comment>
<dbReference type="InterPro" id="IPR051159">
    <property type="entry name" value="Hexapeptide_acetyltransf"/>
</dbReference>
<accession>A0A5C6F2R3</accession>
<dbReference type="CDD" id="cd05825">
    <property type="entry name" value="LbH_wcaF_like"/>
    <property type="match status" value="1"/>
</dbReference>
<sequence length="197" mass="21906">MSFENIGQKEIQRLDRFHSNLSIWNRLERSAWGITWLIFFRPSPRIAFRWRRFLLRCYGATIGENVRIYNSASIFLPRNLTLAAHCVIGPRVDVYCVASIDCGEHVMVSQNVELCAATHDYRQVDLPLVASPIRIEPESWVCASAFIGPGVTIGRGAVVGARSVVFKDVASEDIVAGNPAKRIRSRTEQKSAGGSGT</sequence>
<dbReference type="GO" id="GO:0008870">
    <property type="term" value="F:galactoside O-acetyltransferase activity"/>
    <property type="evidence" value="ECO:0007669"/>
    <property type="project" value="UniProtKB-EC"/>
</dbReference>
<proteinExistence type="inferred from homology"/>
<keyword evidence="4" id="KW-1185">Reference proteome</keyword>